<dbReference type="Gene3D" id="3.30.470.20">
    <property type="entry name" value="ATP-grasp fold, B domain"/>
    <property type="match status" value="2"/>
</dbReference>
<dbReference type="SUPFAM" id="SSF56059">
    <property type="entry name" value="Glutathione synthetase ATP-binding domain-like"/>
    <property type="match status" value="1"/>
</dbReference>
<sequence length="375" mass="42693">MTKKKELLYSYVTISSDALRINRNAKCYYETALKFFLPVEVIPEIDGFRLNLGKQHYYFSGVGAPFNNSGSIAASRNKYSMNRILDRAGFPVPKATSLHISEYQQGMLEEKISKLSFPLVAKPLLGKLGRDVLCNIQTLEQLKKYLDENLPYYEFVTIEEFHGNLNSYRVLIFNKRVIGVVQRYPAEVCGDGIHTLRELIDITNDKRLTISDTLSPITVDEECEIRLNELGLDLSYVPKKDESVILGYTSNASRGGTYCSLGNKICKENRRLLIRAANELNITLVGFDVQCTDINIPIETSQGIIIEANDGPSVRIHEYPMAGYPVKVTRKIIRSYIYRHPLLYLKVLYENRHTALYFRVSLLVVFLLALTVILL</sequence>
<name>A0A0W0V6Z9_9GAMM</name>
<dbReference type="PANTHER" id="PTHR21621:SF0">
    <property type="entry name" value="BETA-CITRYLGLUTAMATE SYNTHASE B-RELATED"/>
    <property type="match status" value="1"/>
</dbReference>
<dbReference type="Gene3D" id="3.30.1490.20">
    <property type="entry name" value="ATP-grasp fold, A domain"/>
    <property type="match status" value="1"/>
</dbReference>
<keyword evidence="3" id="KW-0812">Transmembrane</keyword>
<dbReference type="InterPro" id="IPR013651">
    <property type="entry name" value="ATP-grasp_RimK-type"/>
</dbReference>
<gene>
    <name evidence="5" type="ORF">Lisr_2253</name>
</gene>
<dbReference type="InterPro" id="IPR013815">
    <property type="entry name" value="ATP_grasp_subdomain_1"/>
</dbReference>
<dbReference type="Pfam" id="PF08443">
    <property type="entry name" value="RimK"/>
    <property type="match status" value="1"/>
</dbReference>
<proteinExistence type="predicted"/>
<dbReference type="GO" id="GO:0005737">
    <property type="term" value="C:cytoplasm"/>
    <property type="evidence" value="ECO:0007669"/>
    <property type="project" value="TreeGrafter"/>
</dbReference>
<evidence type="ECO:0000256" key="3">
    <source>
        <dbReference type="SAM" id="Phobius"/>
    </source>
</evidence>
<dbReference type="STRING" id="454.Lisr_2253"/>
<keyword evidence="3" id="KW-0472">Membrane</keyword>
<dbReference type="AlphaFoldDB" id="A0A0W0V6Z9"/>
<keyword evidence="2" id="KW-0067">ATP-binding</keyword>
<dbReference type="EMBL" id="LNYH01000141">
    <property type="protein sequence ID" value="KTD15866.1"/>
    <property type="molecule type" value="Genomic_DNA"/>
</dbReference>
<keyword evidence="6" id="KW-1185">Reference proteome</keyword>
<dbReference type="PATRIC" id="fig|454.4.peg.2461"/>
<dbReference type="GO" id="GO:0009432">
    <property type="term" value="P:SOS response"/>
    <property type="evidence" value="ECO:0007669"/>
    <property type="project" value="TreeGrafter"/>
</dbReference>
<organism evidence="5 6">
    <name type="scientific">Legionella israelensis</name>
    <dbReference type="NCBI Taxonomy" id="454"/>
    <lineage>
        <taxon>Bacteria</taxon>
        <taxon>Pseudomonadati</taxon>
        <taxon>Pseudomonadota</taxon>
        <taxon>Gammaproteobacteria</taxon>
        <taxon>Legionellales</taxon>
        <taxon>Legionellaceae</taxon>
        <taxon>Legionella</taxon>
    </lineage>
</organism>
<evidence type="ECO:0000313" key="6">
    <source>
        <dbReference type="Proteomes" id="UP000054761"/>
    </source>
</evidence>
<keyword evidence="2" id="KW-0547">Nucleotide-binding</keyword>
<dbReference type="PROSITE" id="PS50975">
    <property type="entry name" value="ATP_GRASP"/>
    <property type="match status" value="1"/>
</dbReference>
<dbReference type="Proteomes" id="UP000054761">
    <property type="component" value="Unassembled WGS sequence"/>
</dbReference>
<evidence type="ECO:0000256" key="2">
    <source>
        <dbReference type="PROSITE-ProRule" id="PRU00409"/>
    </source>
</evidence>
<protein>
    <submittedName>
        <fullName evidence="5">UDP-N-acetylmuramyl tripeptide synthase</fullName>
    </submittedName>
</protein>
<dbReference type="GO" id="GO:0005524">
    <property type="term" value="F:ATP binding"/>
    <property type="evidence" value="ECO:0007669"/>
    <property type="project" value="UniProtKB-UniRule"/>
</dbReference>
<dbReference type="PANTHER" id="PTHR21621">
    <property type="entry name" value="RIBOSOMAL PROTEIN S6 MODIFICATION PROTEIN"/>
    <property type="match status" value="1"/>
</dbReference>
<evidence type="ECO:0000256" key="1">
    <source>
        <dbReference type="ARBA" id="ARBA00023211"/>
    </source>
</evidence>
<reference evidence="5 6" key="1">
    <citation type="submission" date="2015-11" db="EMBL/GenBank/DDBJ databases">
        <title>Genomic analysis of 38 Legionella species identifies large and diverse effector repertoires.</title>
        <authorList>
            <person name="Burstein D."/>
            <person name="Amaro F."/>
            <person name="Zusman T."/>
            <person name="Lifshitz Z."/>
            <person name="Cohen O."/>
            <person name="Gilbert J.A."/>
            <person name="Pupko T."/>
            <person name="Shuman H.A."/>
            <person name="Segal G."/>
        </authorList>
    </citation>
    <scope>NUCLEOTIDE SEQUENCE [LARGE SCALE GENOMIC DNA]</scope>
    <source>
        <strain evidence="5 6">Bercovier 4</strain>
    </source>
</reference>
<evidence type="ECO:0000313" key="5">
    <source>
        <dbReference type="EMBL" id="KTD15866.1"/>
    </source>
</evidence>
<comment type="caution">
    <text evidence="5">The sequence shown here is derived from an EMBL/GenBank/DDBJ whole genome shotgun (WGS) entry which is preliminary data.</text>
</comment>
<feature type="domain" description="ATP-grasp" evidence="4">
    <location>
        <begin position="82"/>
        <end position="337"/>
    </location>
</feature>
<accession>A0A0W0V6Z9</accession>
<evidence type="ECO:0000259" key="4">
    <source>
        <dbReference type="PROSITE" id="PS50975"/>
    </source>
</evidence>
<dbReference type="GO" id="GO:0046872">
    <property type="term" value="F:metal ion binding"/>
    <property type="evidence" value="ECO:0007669"/>
    <property type="project" value="InterPro"/>
</dbReference>
<dbReference type="GO" id="GO:0018169">
    <property type="term" value="F:ribosomal S6-glutamic acid ligase activity"/>
    <property type="evidence" value="ECO:0007669"/>
    <property type="project" value="TreeGrafter"/>
</dbReference>
<feature type="transmembrane region" description="Helical" evidence="3">
    <location>
        <begin position="356"/>
        <end position="374"/>
    </location>
</feature>
<dbReference type="RefSeq" id="WP_223168298.1">
    <property type="nucleotide sequence ID" value="NZ_CAAAJA010000033.1"/>
</dbReference>
<keyword evidence="3" id="KW-1133">Transmembrane helix</keyword>
<keyword evidence="1" id="KW-0464">Manganese</keyword>
<dbReference type="InterPro" id="IPR011761">
    <property type="entry name" value="ATP-grasp"/>
</dbReference>